<evidence type="ECO:0000313" key="1">
    <source>
        <dbReference type="EMBL" id="KAF5791014.1"/>
    </source>
</evidence>
<dbReference type="Gramene" id="mRNA:HanXRQr2_Chr09g0389881">
    <property type="protein sequence ID" value="mRNA:HanXRQr2_Chr09g0389881"/>
    <property type="gene ID" value="HanXRQr2_Chr09g0389881"/>
</dbReference>
<protein>
    <submittedName>
        <fullName evidence="1">Uncharacterized protein</fullName>
    </submittedName>
</protein>
<reference evidence="1" key="2">
    <citation type="submission" date="2020-06" db="EMBL/GenBank/DDBJ databases">
        <title>Helianthus annuus Genome sequencing and assembly Release 2.</title>
        <authorList>
            <person name="Gouzy J."/>
            <person name="Langlade N."/>
            <person name="Munos S."/>
        </authorList>
    </citation>
    <scope>NUCLEOTIDE SEQUENCE</scope>
    <source>
        <tissue evidence="1">Leaves</tissue>
    </source>
</reference>
<organism evidence="1 2">
    <name type="scientific">Helianthus annuus</name>
    <name type="common">Common sunflower</name>
    <dbReference type="NCBI Taxonomy" id="4232"/>
    <lineage>
        <taxon>Eukaryota</taxon>
        <taxon>Viridiplantae</taxon>
        <taxon>Streptophyta</taxon>
        <taxon>Embryophyta</taxon>
        <taxon>Tracheophyta</taxon>
        <taxon>Spermatophyta</taxon>
        <taxon>Magnoliopsida</taxon>
        <taxon>eudicotyledons</taxon>
        <taxon>Gunneridae</taxon>
        <taxon>Pentapetalae</taxon>
        <taxon>asterids</taxon>
        <taxon>campanulids</taxon>
        <taxon>Asterales</taxon>
        <taxon>Asteraceae</taxon>
        <taxon>Asteroideae</taxon>
        <taxon>Heliantheae alliance</taxon>
        <taxon>Heliantheae</taxon>
        <taxon>Helianthus</taxon>
    </lineage>
</organism>
<proteinExistence type="predicted"/>
<evidence type="ECO:0000313" key="2">
    <source>
        <dbReference type="Proteomes" id="UP000215914"/>
    </source>
</evidence>
<dbReference type="EMBL" id="MNCJ02000324">
    <property type="protein sequence ID" value="KAF5791014.1"/>
    <property type="molecule type" value="Genomic_DNA"/>
</dbReference>
<dbReference type="Proteomes" id="UP000215914">
    <property type="component" value="Unassembled WGS sequence"/>
</dbReference>
<accession>A0A9K3N8N1</accession>
<reference evidence="1" key="1">
    <citation type="journal article" date="2017" name="Nature">
        <title>The sunflower genome provides insights into oil metabolism, flowering and Asterid evolution.</title>
        <authorList>
            <person name="Badouin H."/>
            <person name="Gouzy J."/>
            <person name="Grassa C.J."/>
            <person name="Murat F."/>
            <person name="Staton S.E."/>
            <person name="Cottret L."/>
            <person name="Lelandais-Briere C."/>
            <person name="Owens G.L."/>
            <person name="Carrere S."/>
            <person name="Mayjonade B."/>
            <person name="Legrand L."/>
            <person name="Gill N."/>
            <person name="Kane N.C."/>
            <person name="Bowers J.E."/>
            <person name="Hubner S."/>
            <person name="Bellec A."/>
            <person name="Berard A."/>
            <person name="Berges H."/>
            <person name="Blanchet N."/>
            <person name="Boniface M.C."/>
            <person name="Brunel D."/>
            <person name="Catrice O."/>
            <person name="Chaidir N."/>
            <person name="Claudel C."/>
            <person name="Donnadieu C."/>
            <person name="Faraut T."/>
            <person name="Fievet G."/>
            <person name="Helmstetter N."/>
            <person name="King M."/>
            <person name="Knapp S.J."/>
            <person name="Lai Z."/>
            <person name="Le Paslier M.C."/>
            <person name="Lippi Y."/>
            <person name="Lorenzon L."/>
            <person name="Mandel J.R."/>
            <person name="Marage G."/>
            <person name="Marchand G."/>
            <person name="Marquand E."/>
            <person name="Bret-Mestries E."/>
            <person name="Morien E."/>
            <person name="Nambeesan S."/>
            <person name="Nguyen T."/>
            <person name="Pegot-Espagnet P."/>
            <person name="Pouilly N."/>
            <person name="Raftis F."/>
            <person name="Sallet E."/>
            <person name="Schiex T."/>
            <person name="Thomas J."/>
            <person name="Vandecasteele C."/>
            <person name="Vares D."/>
            <person name="Vear F."/>
            <person name="Vautrin S."/>
            <person name="Crespi M."/>
            <person name="Mangin B."/>
            <person name="Burke J.M."/>
            <person name="Salse J."/>
            <person name="Munos S."/>
            <person name="Vincourt P."/>
            <person name="Rieseberg L.H."/>
            <person name="Langlade N.B."/>
        </authorList>
    </citation>
    <scope>NUCLEOTIDE SEQUENCE</scope>
    <source>
        <tissue evidence="1">Leaves</tissue>
    </source>
</reference>
<dbReference type="AlphaFoldDB" id="A0A9K3N8N1"/>
<gene>
    <name evidence="1" type="ORF">HanXRQr2_Chr09g0389881</name>
</gene>
<comment type="caution">
    <text evidence="1">The sequence shown here is derived from an EMBL/GenBank/DDBJ whole genome shotgun (WGS) entry which is preliminary data.</text>
</comment>
<name>A0A9K3N8N1_HELAN</name>
<keyword evidence="2" id="KW-1185">Reference proteome</keyword>
<sequence>MLIGESGSQKRRHRVKSIHMRPSVATTWSNAKDISYFDFTPTPWNVLSCYLESLLQELSKRLLEAVLRLKMF</sequence>